<dbReference type="RefSeq" id="WP_092671447.1">
    <property type="nucleotide sequence ID" value="NZ_FOGC01000001.1"/>
</dbReference>
<evidence type="ECO:0000313" key="3">
    <source>
        <dbReference type="EMBL" id="SEQ10429.1"/>
    </source>
</evidence>
<dbReference type="CDD" id="cd03808">
    <property type="entry name" value="GT4_CapM-like"/>
    <property type="match status" value="1"/>
</dbReference>
<keyword evidence="4" id="KW-1185">Reference proteome</keyword>
<evidence type="ECO:0000313" key="4">
    <source>
        <dbReference type="Proteomes" id="UP000242515"/>
    </source>
</evidence>
<organism evidence="3 4">
    <name type="scientific">Rosenbergiella nectarea</name>
    <dbReference type="NCBI Taxonomy" id="988801"/>
    <lineage>
        <taxon>Bacteria</taxon>
        <taxon>Pseudomonadati</taxon>
        <taxon>Pseudomonadota</taxon>
        <taxon>Gammaproteobacteria</taxon>
        <taxon>Enterobacterales</taxon>
        <taxon>Erwiniaceae</taxon>
        <taxon>Rosenbergiella</taxon>
    </lineage>
</organism>
<dbReference type="Pfam" id="PF13477">
    <property type="entry name" value="Glyco_trans_4_2"/>
    <property type="match status" value="1"/>
</dbReference>
<dbReference type="GO" id="GO:0016757">
    <property type="term" value="F:glycosyltransferase activity"/>
    <property type="evidence" value="ECO:0007669"/>
    <property type="project" value="InterPro"/>
</dbReference>
<feature type="domain" description="Glycosyltransferase subfamily 4-like N-terminal" evidence="2">
    <location>
        <begin position="4"/>
        <end position="144"/>
    </location>
</feature>
<dbReference type="EMBL" id="FOGC01000001">
    <property type="protein sequence ID" value="SEQ10429.1"/>
    <property type="molecule type" value="Genomic_DNA"/>
</dbReference>
<dbReference type="SUPFAM" id="SSF53756">
    <property type="entry name" value="UDP-Glycosyltransferase/glycogen phosphorylase"/>
    <property type="match status" value="1"/>
</dbReference>
<dbReference type="STRING" id="988801.SAMN05216522_101207"/>
<dbReference type="Pfam" id="PF00534">
    <property type="entry name" value="Glycos_transf_1"/>
    <property type="match status" value="1"/>
</dbReference>
<evidence type="ECO:0000259" key="1">
    <source>
        <dbReference type="Pfam" id="PF00534"/>
    </source>
</evidence>
<dbReference type="InterPro" id="IPR001296">
    <property type="entry name" value="Glyco_trans_1"/>
</dbReference>
<evidence type="ECO:0000259" key="2">
    <source>
        <dbReference type="Pfam" id="PF13477"/>
    </source>
</evidence>
<accession>A0A1H9DAQ2</accession>
<dbReference type="PANTHER" id="PTHR12526:SF638">
    <property type="entry name" value="SPORE COAT PROTEIN SA"/>
    <property type="match status" value="1"/>
</dbReference>
<proteinExistence type="predicted"/>
<dbReference type="PANTHER" id="PTHR12526">
    <property type="entry name" value="GLYCOSYLTRANSFERASE"/>
    <property type="match status" value="1"/>
</dbReference>
<keyword evidence="3" id="KW-0808">Transferase</keyword>
<gene>
    <name evidence="3" type="ORF">SAMN05216522_101207</name>
</gene>
<dbReference type="OrthoDB" id="9775208at2"/>
<dbReference type="Proteomes" id="UP000242515">
    <property type="component" value="Unassembled WGS sequence"/>
</dbReference>
<reference evidence="4" key="1">
    <citation type="submission" date="2016-10" db="EMBL/GenBank/DDBJ databases">
        <authorList>
            <person name="Varghese N."/>
            <person name="Submissions S."/>
        </authorList>
    </citation>
    <scope>NUCLEOTIDE SEQUENCE [LARGE SCALE GENOMIC DNA]</scope>
    <source>
        <strain evidence="4">8N4</strain>
    </source>
</reference>
<feature type="domain" description="Glycosyl transferase family 1" evidence="1">
    <location>
        <begin position="196"/>
        <end position="352"/>
    </location>
</feature>
<name>A0A1H9DAQ2_9GAMM</name>
<dbReference type="Gene3D" id="3.40.50.2000">
    <property type="entry name" value="Glycogen Phosphorylase B"/>
    <property type="match status" value="2"/>
</dbReference>
<dbReference type="AlphaFoldDB" id="A0A1H9DAQ2"/>
<dbReference type="InterPro" id="IPR028098">
    <property type="entry name" value="Glyco_trans_4-like_N"/>
</dbReference>
<protein>
    <submittedName>
        <fullName evidence="3">Glycosyltransferase involved in cell wall bisynthesis</fullName>
    </submittedName>
</protein>
<sequence>MKIICYFINSDWYFDLHWLERALASKRHNYQVHIIARFTEQDFLDKFSKLGFICHPISLKERAMNPFGFLSSSVSIFQILNQIKPDILHSITIKPILLGGIYAKNSSCSFVANIVGLGRVFDSKGIIFSILKKITLGIYKFILSNNNSRFIFEHEEDKNILKEYLKFKNDQFVVIDGAGVDTTLFSYQCENKNIVPVVFFAGRMLKNKGLNTLVKLRRELKKDNVNFNLVVAGIEVNDDPQAIPSHLLKEWCENGDIVWLGMRKDIHQLIAESNIIALPTTYPEGVPRILIEASAIGRACIAYDSGGCKSIVKDRVTGYLVEKNNYALLKEKMISLINSYELRVNMGINGRKLVIDRFSSNKVINKTLEIYNQLL</sequence>
<dbReference type="GO" id="GO:1901135">
    <property type="term" value="P:carbohydrate derivative metabolic process"/>
    <property type="evidence" value="ECO:0007669"/>
    <property type="project" value="UniProtKB-ARBA"/>
</dbReference>